<evidence type="ECO:0000256" key="5">
    <source>
        <dbReference type="ARBA" id="ARBA00022598"/>
    </source>
</evidence>
<evidence type="ECO:0000256" key="3">
    <source>
        <dbReference type="ARBA" id="ARBA00011245"/>
    </source>
</evidence>
<dbReference type="SMART" id="SM00840">
    <property type="entry name" value="DALR_2"/>
    <property type="match status" value="1"/>
</dbReference>
<evidence type="ECO:0000256" key="4">
    <source>
        <dbReference type="ARBA" id="ARBA00022490"/>
    </source>
</evidence>
<gene>
    <name evidence="12 14" type="primary">cysS</name>
    <name evidence="14" type="ORF">JGUZn3_14500</name>
</gene>
<comment type="subunit">
    <text evidence="3 12">Monomer.</text>
</comment>
<keyword evidence="6 12" id="KW-0479">Metal-binding</keyword>
<dbReference type="GO" id="GO:0008270">
    <property type="term" value="F:zinc ion binding"/>
    <property type="evidence" value="ECO:0007669"/>
    <property type="project" value="UniProtKB-UniRule"/>
</dbReference>
<dbReference type="NCBIfam" id="TIGR00435">
    <property type="entry name" value="cysS"/>
    <property type="match status" value="1"/>
</dbReference>
<evidence type="ECO:0000256" key="1">
    <source>
        <dbReference type="ARBA" id="ARBA00004496"/>
    </source>
</evidence>
<dbReference type="EMBL" id="CP060244">
    <property type="protein sequence ID" value="QNT78674.1"/>
    <property type="molecule type" value="Genomic_DNA"/>
</dbReference>
<dbReference type="InterPro" id="IPR032678">
    <property type="entry name" value="tRNA-synt_1_cat_dom"/>
</dbReference>
<dbReference type="GO" id="GO:0006423">
    <property type="term" value="P:cysteinyl-tRNA aminoacylation"/>
    <property type="evidence" value="ECO:0007669"/>
    <property type="project" value="UniProtKB-UniRule"/>
</dbReference>
<evidence type="ECO:0000256" key="12">
    <source>
        <dbReference type="HAMAP-Rule" id="MF_00041"/>
    </source>
</evidence>
<dbReference type="Gene3D" id="3.40.50.620">
    <property type="entry name" value="HUPs"/>
    <property type="match status" value="1"/>
</dbReference>
<dbReference type="InterPro" id="IPR015273">
    <property type="entry name" value="Cys-tRNA-synt_Ia_DALR"/>
</dbReference>
<organism evidence="14 15">
    <name type="scientific">Entomobacter blattae</name>
    <dbReference type="NCBI Taxonomy" id="2762277"/>
    <lineage>
        <taxon>Bacteria</taxon>
        <taxon>Pseudomonadati</taxon>
        <taxon>Pseudomonadota</taxon>
        <taxon>Alphaproteobacteria</taxon>
        <taxon>Acetobacterales</taxon>
        <taxon>Acetobacteraceae</taxon>
        <taxon>Entomobacter</taxon>
    </lineage>
</organism>
<evidence type="ECO:0000256" key="11">
    <source>
        <dbReference type="ARBA" id="ARBA00023146"/>
    </source>
</evidence>
<keyword evidence="11 12" id="KW-0030">Aminoacyl-tRNA synthetase</keyword>
<accession>A0A7H1NSB4</accession>
<feature type="binding site" evidence="12">
    <location>
        <position position="274"/>
    </location>
    <ligand>
        <name>ATP</name>
        <dbReference type="ChEBI" id="CHEBI:30616"/>
    </ligand>
</feature>
<feature type="binding site" evidence="12">
    <location>
        <position position="238"/>
    </location>
    <ligand>
        <name>Zn(2+)</name>
        <dbReference type="ChEBI" id="CHEBI:29105"/>
    </ligand>
</feature>
<dbReference type="InterPro" id="IPR009080">
    <property type="entry name" value="tRNAsynth_Ia_anticodon-bd"/>
</dbReference>
<evidence type="ECO:0000256" key="10">
    <source>
        <dbReference type="ARBA" id="ARBA00022917"/>
    </source>
</evidence>
<evidence type="ECO:0000256" key="2">
    <source>
        <dbReference type="ARBA" id="ARBA00005594"/>
    </source>
</evidence>
<dbReference type="PRINTS" id="PR00983">
    <property type="entry name" value="TRNASYNTHCYS"/>
</dbReference>
<dbReference type="CDD" id="cd00672">
    <property type="entry name" value="CysRS_core"/>
    <property type="match status" value="1"/>
</dbReference>
<dbReference type="HAMAP" id="MF_00041">
    <property type="entry name" value="Cys_tRNA_synth"/>
    <property type="match status" value="1"/>
</dbReference>
<dbReference type="GO" id="GO:0005524">
    <property type="term" value="F:ATP binding"/>
    <property type="evidence" value="ECO:0007669"/>
    <property type="project" value="UniProtKB-UniRule"/>
</dbReference>
<dbReference type="PANTHER" id="PTHR10890:SF3">
    <property type="entry name" value="CYSTEINE--TRNA LIGASE, CYTOPLASMIC"/>
    <property type="match status" value="1"/>
</dbReference>
<evidence type="ECO:0000313" key="14">
    <source>
        <dbReference type="EMBL" id="QNT78674.1"/>
    </source>
</evidence>
<dbReference type="SUPFAM" id="SSF52374">
    <property type="entry name" value="Nucleotidylyl transferase"/>
    <property type="match status" value="1"/>
</dbReference>
<dbReference type="Pfam" id="PF09190">
    <property type="entry name" value="DALR_2"/>
    <property type="match status" value="1"/>
</dbReference>
<keyword evidence="9 12" id="KW-0067">ATP-binding</keyword>
<keyword evidence="7 12" id="KW-0547">Nucleotide-binding</keyword>
<evidence type="ECO:0000256" key="9">
    <source>
        <dbReference type="ARBA" id="ARBA00022840"/>
    </source>
</evidence>
<dbReference type="Gene3D" id="1.20.120.1910">
    <property type="entry name" value="Cysteine-tRNA ligase, C-terminal anti-codon recognition domain"/>
    <property type="match status" value="1"/>
</dbReference>
<dbReference type="Pfam" id="PF01406">
    <property type="entry name" value="tRNA-synt_1e"/>
    <property type="match status" value="1"/>
</dbReference>
<feature type="binding site" evidence="12">
    <location>
        <position position="242"/>
    </location>
    <ligand>
        <name>Zn(2+)</name>
        <dbReference type="ChEBI" id="CHEBI:29105"/>
    </ligand>
</feature>
<evidence type="ECO:0000256" key="6">
    <source>
        <dbReference type="ARBA" id="ARBA00022723"/>
    </source>
</evidence>
<reference evidence="14 15" key="1">
    <citation type="submission" date="2020-08" db="EMBL/GenBank/DDBJ databases">
        <title>Complete genome sequence of Entomobacter blattae G55GP.</title>
        <authorList>
            <person name="Poehlein A."/>
            <person name="Guzman J."/>
            <person name="Daniel R."/>
            <person name="Vilcinskas A."/>
        </authorList>
    </citation>
    <scope>NUCLEOTIDE SEQUENCE [LARGE SCALE GENOMIC DNA]</scope>
    <source>
        <strain evidence="14 15">G55GP</strain>
    </source>
</reference>
<protein>
    <recommendedName>
        <fullName evidence="12">Cysteine--tRNA ligase</fullName>
        <ecNumber evidence="12">6.1.1.16</ecNumber>
    </recommendedName>
    <alternativeName>
        <fullName evidence="12">Cysteinyl-tRNA synthetase</fullName>
        <shortName evidence="12">CysRS</shortName>
    </alternativeName>
</protein>
<comment type="similarity">
    <text evidence="2 12">Belongs to the class-I aminoacyl-tRNA synthetase family.</text>
</comment>
<feature type="short sequence motif" description="'HIGH' region" evidence="12">
    <location>
        <begin position="35"/>
        <end position="45"/>
    </location>
</feature>
<feature type="short sequence motif" description="'KMSKS' region" evidence="12">
    <location>
        <begin position="271"/>
        <end position="275"/>
    </location>
</feature>
<comment type="catalytic activity">
    <reaction evidence="12">
        <text>tRNA(Cys) + L-cysteine + ATP = L-cysteinyl-tRNA(Cys) + AMP + diphosphate</text>
        <dbReference type="Rhea" id="RHEA:17773"/>
        <dbReference type="Rhea" id="RHEA-COMP:9661"/>
        <dbReference type="Rhea" id="RHEA-COMP:9679"/>
        <dbReference type="ChEBI" id="CHEBI:30616"/>
        <dbReference type="ChEBI" id="CHEBI:33019"/>
        <dbReference type="ChEBI" id="CHEBI:35235"/>
        <dbReference type="ChEBI" id="CHEBI:78442"/>
        <dbReference type="ChEBI" id="CHEBI:78517"/>
        <dbReference type="ChEBI" id="CHEBI:456215"/>
        <dbReference type="EC" id="6.1.1.16"/>
    </reaction>
</comment>
<feature type="binding site" evidence="12">
    <location>
        <position position="33"/>
    </location>
    <ligand>
        <name>Zn(2+)</name>
        <dbReference type="ChEBI" id="CHEBI:29105"/>
    </ligand>
</feature>
<dbReference type="CDD" id="cd07963">
    <property type="entry name" value="Anticodon_Ia_Cys"/>
    <property type="match status" value="1"/>
</dbReference>
<keyword evidence="15" id="KW-1185">Reference proteome</keyword>
<proteinExistence type="inferred from homology"/>
<keyword evidence="5 12" id="KW-0436">Ligase</keyword>
<dbReference type="GO" id="GO:0004817">
    <property type="term" value="F:cysteine-tRNA ligase activity"/>
    <property type="evidence" value="ECO:0007669"/>
    <property type="project" value="UniProtKB-UniRule"/>
</dbReference>
<dbReference type="AlphaFoldDB" id="A0A7H1NSB4"/>
<feature type="binding site" evidence="12">
    <location>
        <position position="213"/>
    </location>
    <ligand>
        <name>Zn(2+)</name>
        <dbReference type="ChEBI" id="CHEBI:29105"/>
    </ligand>
</feature>
<dbReference type="InterPro" id="IPR024909">
    <property type="entry name" value="Cys-tRNA/MSH_ligase"/>
</dbReference>
<dbReference type="Proteomes" id="UP000516349">
    <property type="component" value="Chromosome"/>
</dbReference>
<feature type="domain" description="Cysteinyl-tRNA synthetase class Ia DALR" evidence="13">
    <location>
        <begin position="347"/>
        <end position="401"/>
    </location>
</feature>
<comment type="subcellular location">
    <subcellularLocation>
        <location evidence="1 12">Cytoplasm</location>
    </subcellularLocation>
</comment>
<sequence>MSALPQLFLYNSHKRSSRMFVPLDKENVRVYYCGPTVYDLIHIGNLRALLTADILVRLLRILYPHVTYVRNITDVDDKINERARLNHEPIEALTARTIIDFHKDTEIMGIARPDIEPRATQNIPEMQQIIATLITNGHAYVAEGHVLFSVGDFKDYGALSGRKQEELIAGARVEVASYKHHPGDFVLWKPSEEGLPGWDSPWGRGRPGWHIECSAMSHRFLGADFDIHGGGDDLLFPHHENERAQSLCCFPGSHFAHYWVHNAMLLVEGEKMSKSLGNFYTVREVVAEHPPEALRLHILQAHYRSVTNFSFKGLKEARQTLDRFYRAIEPFEGDDKGEESKEGYSEAFLQALCDDLNTPRAIAELHTLADRALAGNAQAASQLKGSGKIIGLMTHTAEAWFRSGIKVEAAFIQQKIEERLQAKREKNFALADSIRQSLSEQGILLEDTPSGTEWRIK</sequence>
<dbReference type="GO" id="GO:0005829">
    <property type="term" value="C:cytosol"/>
    <property type="evidence" value="ECO:0007669"/>
    <property type="project" value="TreeGrafter"/>
</dbReference>
<dbReference type="InterPro" id="IPR015803">
    <property type="entry name" value="Cys-tRNA-ligase"/>
</dbReference>
<evidence type="ECO:0000259" key="13">
    <source>
        <dbReference type="SMART" id="SM00840"/>
    </source>
</evidence>
<keyword evidence="4 12" id="KW-0963">Cytoplasm</keyword>
<keyword evidence="8 12" id="KW-0862">Zinc</keyword>
<evidence type="ECO:0000313" key="15">
    <source>
        <dbReference type="Proteomes" id="UP000516349"/>
    </source>
</evidence>
<dbReference type="EC" id="6.1.1.16" evidence="12"/>
<keyword evidence="10 12" id="KW-0648">Protein biosynthesis</keyword>
<name>A0A7H1NSB4_9PROT</name>
<evidence type="ECO:0000256" key="7">
    <source>
        <dbReference type="ARBA" id="ARBA00022741"/>
    </source>
</evidence>
<comment type="cofactor">
    <cofactor evidence="12">
        <name>Zn(2+)</name>
        <dbReference type="ChEBI" id="CHEBI:29105"/>
    </cofactor>
    <text evidence="12">Binds 1 zinc ion per subunit.</text>
</comment>
<dbReference type="InterPro" id="IPR014729">
    <property type="entry name" value="Rossmann-like_a/b/a_fold"/>
</dbReference>
<dbReference type="SUPFAM" id="SSF47323">
    <property type="entry name" value="Anticodon-binding domain of a subclass of class I aminoacyl-tRNA synthetases"/>
    <property type="match status" value="1"/>
</dbReference>
<evidence type="ECO:0000256" key="8">
    <source>
        <dbReference type="ARBA" id="ARBA00022833"/>
    </source>
</evidence>
<dbReference type="KEGG" id="ebla:JGUZn3_14500"/>
<dbReference type="PANTHER" id="PTHR10890">
    <property type="entry name" value="CYSTEINYL-TRNA SYNTHETASE"/>
    <property type="match status" value="1"/>
</dbReference>